<evidence type="ECO:0000313" key="1">
    <source>
        <dbReference type="EMBL" id="KOF18507.1"/>
    </source>
</evidence>
<reference evidence="2" key="1">
    <citation type="submission" date="2015-07" db="EMBL/GenBank/DDBJ databases">
        <title>Whole genome sequence of an Ensifer adhaerens strain isolated from a cave pool in the Wind Cave National Park.</title>
        <authorList>
            <person name="Eng W.W.H."/>
            <person name="Gan H.M."/>
            <person name="Barton H.A."/>
            <person name="Savka M.A."/>
        </authorList>
    </citation>
    <scope>NUCLEOTIDE SEQUENCE [LARGE SCALE GENOMIC DNA]</scope>
    <source>
        <strain evidence="2">SD006</strain>
    </source>
</reference>
<organism evidence="1 2">
    <name type="scientific">Ensifer adhaerens</name>
    <name type="common">Sinorhizobium morelense</name>
    <dbReference type="NCBI Taxonomy" id="106592"/>
    <lineage>
        <taxon>Bacteria</taxon>
        <taxon>Pseudomonadati</taxon>
        <taxon>Pseudomonadota</taxon>
        <taxon>Alphaproteobacteria</taxon>
        <taxon>Hyphomicrobiales</taxon>
        <taxon>Rhizobiaceae</taxon>
        <taxon>Sinorhizobium/Ensifer group</taxon>
        <taxon>Ensifer</taxon>
    </lineage>
</organism>
<gene>
    <name evidence="1" type="ORF">AC244_14225</name>
</gene>
<dbReference type="EMBL" id="LGAP01000007">
    <property type="protein sequence ID" value="KOF18507.1"/>
    <property type="molecule type" value="Genomic_DNA"/>
</dbReference>
<proteinExistence type="predicted"/>
<dbReference type="AlphaFoldDB" id="A0A0L8BUX4"/>
<dbReference type="Proteomes" id="UP000037425">
    <property type="component" value="Unassembled WGS sequence"/>
</dbReference>
<comment type="caution">
    <text evidence="1">The sequence shown here is derived from an EMBL/GenBank/DDBJ whole genome shotgun (WGS) entry which is preliminary data.</text>
</comment>
<accession>A0A0L8BUX4</accession>
<dbReference type="PATRIC" id="fig|106592.7.peg.7100"/>
<name>A0A0L8BUX4_ENSAD</name>
<sequence>MVPSRVAVTTALLKKSNPKPALPGRTARPAFTDKIEFWMNMQTSFDLKTEEIALQRSASCLF</sequence>
<evidence type="ECO:0000313" key="2">
    <source>
        <dbReference type="Proteomes" id="UP000037425"/>
    </source>
</evidence>
<protein>
    <submittedName>
        <fullName evidence="1">Uncharacterized protein</fullName>
    </submittedName>
</protein>